<evidence type="ECO:0000313" key="10">
    <source>
        <dbReference type="EMBL" id="KAK0526634.1"/>
    </source>
</evidence>
<dbReference type="EMBL" id="JAPDMQ010000346">
    <property type="protein sequence ID" value="KAK0526634.1"/>
    <property type="molecule type" value="Genomic_DNA"/>
</dbReference>
<evidence type="ECO:0000256" key="6">
    <source>
        <dbReference type="ARBA" id="ARBA00023242"/>
    </source>
</evidence>
<evidence type="ECO:0000256" key="7">
    <source>
        <dbReference type="ARBA" id="ARBA00032010"/>
    </source>
</evidence>
<proteinExistence type="inferred from homology"/>
<comment type="similarity">
    <text evidence="2">Belongs to the Mediator complex subunit 12 family.</text>
</comment>
<gene>
    <name evidence="10" type="primary">SRB8</name>
    <name evidence="10" type="ORF">OC842_005131</name>
</gene>
<feature type="region of interest" description="Disordered" evidence="8">
    <location>
        <begin position="953"/>
        <end position="1005"/>
    </location>
</feature>
<protein>
    <recommendedName>
        <fullName evidence="3">Mediator of RNA polymerase II transcription subunit 12</fullName>
    </recommendedName>
    <alternativeName>
        <fullName evidence="7">Mediator complex subunit 12</fullName>
    </alternativeName>
</protein>
<reference evidence="10" key="1">
    <citation type="journal article" date="2023" name="PhytoFront">
        <title>Draft Genome Resources of Seven Strains of Tilletia horrida, Causal Agent of Kernel Smut of Rice.</title>
        <authorList>
            <person name="Khanal S."/>
            <person name="Antony Babu S."/>
            <person name="Zhou X.G."/>
        </authorList>
    </citation>
    <scope>NUCLEOTIDE SEQUENCE</scope>
    <source>
        <strain evidence="10">TX3</strain>
    </source>
</reference>
<evidence type="ECO:0000256" key="8">
    <source>
        <dbReference type="SAM" id="MobiDB-lite"/>
    </source>
</evidence>
<dbReference type="Pfam" id="PF09497">
    <property type="entry name" value="Med12"/>
    <property type="match status" value="1"/>
</dbReference>
<dbReference type="SMART" id="SM01281">
    <property type="entry name" value="Med12"/>
    <property type="match status" value="1"/>
</dbReference>
<evidence type="ECO:0000313" key="11">
    <source>
        <dbReference type="Proteomes" id="UP001176521"/>
    </source>
</evidence>
<feature type="region of interest" description="Disordered" evidence="8">
    <location>
        <begin position="1914"/>
        <end position="2052"/>
    </location>
</feature>
<dbReference type="GO" id="GO:0006357">
    <property type="term" value="P:regulation of transcription by RNA polymerase II"/>
    <property type="evidence" value="ECO:0007669"/>
    <property type="project" value="InterPro"/>
</dbReference>
<evidence type="ECO:0000259" key="9">
    <source>
        <dbReference type="SMART" id="SM01281"/>
    </source>
</evidence>
<dbReference type="PANTHER" id="PTHR46567:SF1">
    <property type="entry name" value="MEDIATOR OF RNA POLYMERASE II TRANSCRIPTION SUBUNIT 12"/>
    <property type="match status" value="1"/>
</dbReference>
<keyword evidence="6" id="KW-0539">Nucleus</keyword>
<evidence type="ECO:0000256" key="5">
    <source>
        <dbReference type="ARBA" id="ARBA00023163"/>
    </source>
</evidence>
<dbReference type="Proteomes" id="UP001176521">
    <property type="component" value="Unassembled WGS sequence"/>
</dbReference>
<evidence type="ECO:0000256" key="2">
    <source>
        <dbReference type="ARBA" id="ARBA00010289"/>
    </source>
</evidence>
<feature type="region of interest" description="Disordered" evidence="8">
    <location>
        <begin position="1"/>
        <end position="82"/>
    </location>
</feature>
<dbReference type="PANTHER" id="PTHR46567">
    <property type="entry name" value="MEDIATOR OF RNA POLYMERASE II TRANSCRIPTION SUBUNIT 12"/>
    <property type="match status" value="1"/>
</dbReference>
<keyword evidence="4" id="KW-0805">Transcription regulation</keyword>
<dbReference type="GO" id="GO:0016592">
    <property type="term" value="C:mediator complex"/>
    <property type="evidence" value="ECO:0007669"/>
    <property type="project" value="InterPro"/>
</dbReference>
<organism evidence="10 11">
    <name type="scientific">Tilletia horrida</name>
    <dbReference type="NCBI Taxonomy" id="155126"/>
    <lineage>
        <taxon>Eukaryota</taxon>
        <taxon>Fungi</taxon>
        <taxon>Dikarya</taxon>
        <taxon>Basidiomycota</taxon>
        <taxon>Ustilaginomycotina</taxon>
        <taxon>Exobasidiomycetes</taxon>
        <taxon>Tilletiales</taxon>
        <taxon>Tilletiaceae</taxon>
        <taxon>Tilletia</taxon>
    </lineage>
</organism>
<accession>A0AAN6GAQ4</accession>
<evidence type="ECO:0000256" key="4">
    <source>
        <dbReference type="ARBA" id="ARBA00023015"/>
    </source>
</evidence>
<feature type="compositionally biased region" description="Basic and acidic residues" evidence="8">
    <location>
        <begin position="1"/>
        <end position="13"/>
    </location>
</feature>
<dbReference type="GO" id="GO:0003712">
    <property type="term" value="F:transcription coregulator activity"/>
    <property type="evidence" value="ECO:0007669"/>
    <property type="project" value="InterPro"/>
</dbReference>
<feature type="domain" description="Mediator complex subunit Med12" evidence="9">
    <location>
        <begin position="183"/>
        <end position="296"/>
    </location>
</feature>
<feature type="compositionally biased region" description="Low complexity" evidence="8">
    <location>
        <begin position="1978"/>
        <end position="1987"/>
    </location>
</feature>
<comment type="subcellular location">
    <subcellularLocation>
        <location evidence="1">Nucleus</location>
    </subcellularLocation>
</comment>
<keyword evidence="5" id="KW-0804">Transcription</keyword>
<evidence type="ECO:0000256" key="3">
    <source>
        <dbReference type="ARBA" id="ARBA00019622"/>
    </source>
</evidence>
<dbReference type="InterPro" id="IPR019035">
    <property type="entry name" value="Mediator_Med12"/>
</dbReference>
<comment type="caution">
    <text evidence="10">The sequence shown here is derived from an EMBL/GenBank/DDBJ whole genome shotgun (WGS) entry which is preliminary data.</text>
</comment>
<sequence>MSRGVDPRHREQWQGRSMTGAASNAGSSGISSTGASTIGTAGGGSSIGLASSALGRSHHGRTRASEEDEGGSRAPPSYTLDPPAFRPYLHPYAAGLATPDFYPATQDQPEFTFDTQITRDGFQSRSQTQIASEAFSVHNLIYERLSTPGVLSTLTALLHNVVHMRLPSQACPPSLASGISAHSFRPPNRVTLNDLKLGNYIRQLADPSVPLHRLARSVPHGSKGERLLDMLWLGAPPPAQQSSAYSSMSAHGLRISASSSSNAAGGIGASGPASGPSASVSIPTSVPIGRAVWFIRVVGASDIQSARNRTTNYTVEWTTTVVAWLSKQLQELAVPVDTLKVNAATTPGMGPGMHATSPVGTSMPGALSSPITAGVVSPSSGPSSPVQNRAFGASAFGRQNFWHGHANAGLASAESTTAAPAGAYGNRSNRVLLQPTLLPRWISKWTYALSLIRALLAQQLLDVRTLFTWVADACRTADIAQAAVLVFFLEEVLEDMLRPGPPLRAGIAMLKTEPRTWWTPLAVGLCDRLLTFLPHATSNVGESNIEFRIRQLVAKDDVTLPNLYAFACKRIQAALILAFDLQPYLFLNPVLWTSHGALLEMLLLAEPAGFASETSVGRLSKHPLEQRRRDFKHLKESCDRMLNGPAFSECEIGIDTSESNARDLLEILETGQSPSVDHNALFSRFFDLPGHRSIRGESPELTADRLYPRVKLLLTWACRSDCERLRREAHLDAQDLFEHVCADAARPFVAIRLLALLAGVKVSTNSAEHQDNQVSPRAAIINAADVHLLLMRWLSEVDEAHKQSALLSAPPRVEEASGPDATSELGLSLHFVHFERILTVFAELERLGIFSFSKYIQRLTARGLIMRQSFGTQDTSSPSSNSAKNADNTLFGRLLRSLPIHHATEAQLRTRRLAIYGPRFSESREEAMWRRAMRELRQALAWMLDAEAHSDIQDPEANTHGHAVPANVDGDLNQDESGQMSAAAVAERNLGPSKDLDGDDEDEMGELFSDDAESEYDIETGPNQTMKQAQTSTDTPYFFRCSRFTQSRLLRDVVLPRLEKCRPTEVQHFTTLAKLFLVTASFAGLGQLILSVLHSASPTEVLEIACDLIPVHLDVWRAIGALDGLISALQAAFQYTCEPDFDALYALQRNDTASAPGHAHAEQAARRFRIIQCAWACVRLGALDVSSFLEAFADRASSGSALSRSATVSVDFKRYFEEVFRKARAEDTPPELPSFIPLEAGQVEEAASQLLQGALRHVRTASVSNAEDIVSHLVHFCRTHMVTLDEAVSQCGGQLWTTGDVADATELPAMDQGRVSFRAHRIFIEGLVHRGCASAEVVLRSMLLPTLKAFASGTRLLDDIVGRTGLACGLSLLRTVLLADELSSTKSGSRRMQMEKTLLLRQSCVSLLAGIYTSLIRAGLRTGKSSSSPATAKLATACASLSAELRVDASFRAAIAKFHTVFTRACRKELDGSDSVEFTSVLTAVASLVGPLDLPSLQQGVDGWRSVSPAFDALTAFRSTTELALAFECASTGESPMHSRLSTLRSIASHHYPALCLQSLGALAEHAFNVANSGAMLSCLLEAALSHIRTTWSLSTKDASKMRFEVGIISRLIRRAGQLTIPVESGSTDGLLLSIEGNLQATVAGHDGDDPDNLVLSLALLRQMARTSSFWTPVARQKVPGLFRVLLQLVDLTASDEQLLEDVLGTVDVLIALTPSDAGIKTSMTSVLSSVPETDSSSSSKEAHSLPLSSAIEDRIGLRLPVSTPDPIGEGILFASTTASALMHGRFNIQANRVWDHLEFIIQPDGFRSDTMATPRVDSKTAAGTHSSESMPQMEVTAGPYLNWLGNSGSLSLVEFDAKRTKDLVIIPAESAGPSVELNSVRGSARVVSLNRPYSERTHGDGVGGEPLIAAGLQTGAVNPQSGRRTRPIKVPQLAMQRPDIFADPHSSSGDDSDDDMLAPQGSTTKERSRSPSMCSNADAANEAFGAARKRKRSDGEVQDEDGDESTSELSEVPTAVDQQISPHVPTPVDPPVRAAMSGARRGRSARGRRKA</sequence>
<keyword evidence="11" id="KW-1185">Reference proteome</keyword>
<feature type="compositionally biased region" description="Basic residues" evidence="8">
    <location>
        <begin position="2041"/>
        <end position="2052"/>
    </location>
</feature>
<name>A0AAN6GAQ4_9BASI</name>
<feature type="compositionally biased region" description="Acidic residues" evidence="8">
    <location>
        <begin position="1997"/>
        <end position="2007"/>
    </location>
</feature>
<feature type="compositionally biased region" description="Low complexity" evidence="8">
    <location>
        <begin position="19"/>
        <end position="39"/>
    </location>
</feature>
<evidence type="ECO:0000256" key="1">
    <source>
        <dbReference type="ARBA" id="ARBA00004123"/>
    </source>
</evidence>